<dbReference type="GO" id="GO:0016024">
    <property type="term" value="P:CDP-diacylglycerol biosynthetic process"/>
    <property type="evidence" value="ECO:0007669"/>
    <property type="project" value="TreeGrafter"/>
</dbReference>
<evidence type="ECO:0000256" key="2">
    <source>
        <dbReference type="ARBA" id="ARBA00004651"/>
    </source>
</evidence>
<keyword evidence="14" id="KW-0443">Lipid metabolism</keyword>
<comment type="pathway">
    <text evidence="3">Phospholipid metabolism; CDP-diacylglycerol biosynthesis; CDP-diacylglycerol from sn-glycerol 3-phosphate: step 3/3.</text>
</comment>
<evidence type="ECO:0000256" key="13">
    <source>
        <dbReference type="ARBA" id="ARBA00022989"/>
    </source>
</evidence>
<keyword evidence="16" id="KW-0594">Phospholipid biosynthesis</keyword>
<evidence type="ECO:0000313" key="26">
    <source>
        <dbReference type="EMBL" id="WJW67127.1"/>
    </source>
</evidence>
<evidence type="ECO:0000256" key="24">
    <source>
        <dbReference type="SAM" id="Phobius"/>
    </source>
</evidence>
<dbReference type="EMBL" id="JACATZ010000001">
    <property type="protein sequence ID" value="NWJ45251.1"/>
    <property type="molecule type" value="Genomic_DNA"/>
</dbReference>
<evidence type="ECO:0000256" key="12">
    <source>
        <dbReference type="ARBA" id="ARBA00022695"/>
    </source>
</evidence>
<keyword evidence="9" id="KW-0444">Lipid biosynthesis</keyword>
<evidence type="ECO:0000313" key="28">
    <source>
        <dbReference type="Proteomes" id="UP001431572"/>
    </source>
</evidence>
<feature type="transmembrane region" description="Helical" evidence="24">
    <location>
        <begin position="16"/>
        <end position="38"/>
    </location>
</feature>
<comment type="subcellular location">
    <subcellularLocation>
        <location evidence="2">Cell membrane</location>
        <topology evidence="2">Multi-pass membrane protein</topology>
    </subcellularLocation>
</comment>
<reference evidence="26" key="2">
    <citation type="journal article" date="2024" name="Nature">
        <title>Anoxygenic phototroph of the Chloroflexota uses a type I reaction centre.</title>
        <authorList>
            <person name="Tsuji J.M."/>
            <person name="Shaw N.A."/>
            <person name="Nagashima S."/>
            <person name="Venkiteswaran J.J."/>
            <person name="Schiff S.L."/>
            <person name="Watanabe T."/>
            <person name="Fukui M."/>
            <person name="Hanada S."/>
            <person name="Tank M."/>
            <person name="Neufeld J.D."/>
        </authorList>
    </citation>
    <scope>NUCLEOTIDE SEQUENCE</scope>
    <source>
        <strain evidence="26">L227-S17</strain>
    </source>
</reference>
<gene>
    <name evidence="25" type="ORF">HXX08_05165</name>
    <name evidence="26" type="ORF">OZ401_000382</name>
</gene>
<evidence type="ECO:0000256" key="21">
    <source>
        <dbReference type="ARBA" id="ARBA00032396"/>
    </source>
</evidence>
<evidence type="ECO:0000256" key="15">
    <source>
        <dbReference type="ARBA" id="ARBA00023136"/>
    </source>
</evidence>
<evidence type="ECO:0000256" key="11">
    <source>
        <dbReference type="ARBA" id="ARBA00022692"/>
    </source>
</evidence>
<evidence type="ECO:0000256" key="3">
    <source>
        <dbReference type="ARBA" id="ARBA00005119"/>
    </source>
</evidence>
<protein>
    <recommendedName>
        <fullName evidence="7">Phosphatidate cytidylyltransferase</fullName>
        <ecNumber evidence="6">2.7.7.41</ecNumber>
    </recommendedName>
    <alternativeName>
        <fullName evidence="20">CDP-DAG synthase</fullName>
    </alternativeName>
    <alternativeName>
        <fullName evidence="22">CDP-DG synthase</fullName>
    </alternativeName>
    <alternativeName>
        <fullName evidence="18">CDP-diacylglycerol synthase</fullName>
    </alternativeName>
    <alternativeName>
        <fullName evidence="21">CDP-diglyceride pyrophosphorylase</fullName>
    </alternativeName>
    <alternativeName>
        <fullName evidence="23">CDP-diglyceride synthase</fullName>
    </alternativeName>
    <alternativeName>
        <fullName evidence="19">CTP:phosphatidate cytidylyltransferase</fullName>
    </alternativeName>
</protein>
<evidence type="ECO:0000256" key="5">
    <source>
        <dbReference type="ARBA" id="ARBA00010185"/>
    </source>
</evidence>
<comment type="pathway">
    <text evidence="4">Lipid metabolism.</text>
</comment>
<evidence type="ECO:0000256" key="19">
    <source>
        <dbReference type="ARBA" id="ARBA00031825"/>
    </source>
</evidence>
<evidence type="ECO:0000256" key="4">
    <source>
        <dbReference type="ARBA" id="ARBA00005189"/>
    </source>
</evidence>
<evidence type="ECO:0000256" key="7">
    <source>
        <dbReference type="ARBA" id="ARBA00019373"/>
    </source>
</evidence>
<feature type="transmembrane region" description="Helical" evidence="24">
    <location>
        <begin position="231"/>
        <end position="251"/>
    </location>
</feature>
<keyword evidence="17" id="KW-1208">Phospholipid metabolism</keyword>
<feature type="transmembrane region" description="Helical" evidence="24">
    <location>
        <begin position="119"/>
        <end position="151"/>
    </location>
</feature>
<dbReference type="AlphaFoldDB" id="A0A8T7M132"/>
<evidence type="ECO:0000313" key="27">
    <source>
        <dbReference type="Proteomes" id="UP000521676"/>
    </source>
</evidence>
<evidence type="ECO:0000256" key="16">
    <source>
        <dbReference type="ARBA" id="ARBA00023209"/>
    </source>
</evidence>
<reference evidence="25 27" key="1">
    <citation type="submission" date="2020-06" db="EMBL/GenBank/DDBJ databases">
        <title>Anoxygenic phototrophic Chloroflexota member uses a Type I reaction center.</title>
        <authorList>
            <person name="Tsuji J.M."/>
            <person name="Shaw N.A."/>
            <person name="Nagashima S."/>
            <person name="Venkiteswaran J."/>
            <person name="Schiff S.L."/>
            <person name="Hanada S."/>
            <person name="Tank M."/>
            <person name="Neufeld J.D."/>
        </authorList>
    </citation>
    <scope>NUCLEOTIDE SEQUENCE [LARGE SCALE GENOMIC DNA]</scope>
    <source>
        <strain evidence="25">L227-S17</strain>
    </source>
</reference>
<evidence type="ECO:0000256" key="23">
    <source>
        <dbReference type="ARBA" id="ARBA00033406"/>
    </source>
</evidence>
<dbReference type="PANTHER" id="PTHR46382">
    <property type="entry name" value="PHOSPHATIDATE CYTIDYLYLTRANSFERASE"/>
    <property type="match status" value="1"/>
</dbReference>
<organism evidence="25 27">
    <name type="scientific">Candidatus Chlorohelix allophototropha</name>
    <dbReference type="NCBI Taxonomy" id="3003348"/>
    <lineage>
        <taxon>Bacteria</taxon>
        <taxon>Bacillati</taxon>
        <taxon>Chloroflexota</taxon>
        <taxon>Chloroflexia</taxon>
        <taxon>Candidatus Chloroheliales</taxon>
        <taxon>Candidatus Chloroheliaceae</taxon>
        <taxon>Candidatus Chlorohelix</taxon>
    </lineage>
</organism>
<evidence type="ECO:0000256" key="6">
    <source>
        <dbReference type="ARBA" id="ARBA00012487"/>
    </source>
</evidence>
<dbReference type="GO" id="GO:0005886">
    <property type="term" value="C:plasma membrane"/>
    <property type="evidence" value="ECO:0007669"/>
    <property type="project" value="UniProtKB-SubCell"/>
</dbReference>
<dbReference type="Proteomes" id="UP001431572">
    <property type="component" value="Chromosome 1"/>
</dbReference>
<feature type="transmembrane region" description="Helical" evidence="24">
    <location>
        <begin position="257"/>
        <end position="277"/>
    </location>
</feature>
<keyword evidence="10" id="KW-0808">Transferase</keyword>
<dbReference type="Proteomes" id="UP000521676">
    <property type="component" value="Unassembled WGS sequence"/>
</dbReference>
<proteinExistence type="inferred from homology"/>
<keyword evidence="13 24" id="KW-1133">Transmembrane helix</keyword>
<feature type="transmembrane region" description="Helical" evidence="24">
    <location>
        <begin position="193"/>
        <end position="211"/>
    </location>
</feature>
<keyword evidence="28" id="KW-1185">Reference proteome</keyword>
<evidence type="ECO:0000313" key="25">
    <source>
        <dbReference type="EMBL" id="NWJ45251.1"/>
    </source>
</evidence>
<evidence type="ECO:0000256" key="18">
    <source>
        <dbReference type="ARBA" id="ARBA00029893"/>
    </source>
</evidence>
<comment type="catalytic activity">
    <reaction evidence="1">
        <text>a 1,2-diacyl-sn-glycero-3-phosphate + CTP + H(+) = a CDP-1,2-diacyl-sn-glycerol + diphosphate</text>
        <dbReference type="Rhea" id="RHEA:16229"/>
        <dbReference type="ChEBI" id="CHEBI:15378"/>
        <dbReference type="ChEBI" id="CHEBI:33019"/>
        <dbReference type="ChEBI" id="CHEBI:37563"/>
        <dbReference type="ChEBI" id="CHEBI:58332"/>
        <dbReference type="ChEBI" id="CHEBI:58608"/>
        <dbReference type="EC" id="2.7.7.41"/>
    </reaction>
</comment>
<evidence type="ECO:0000256" key="20">
    <source>
        <dbReference type="ARBA" id="ARBA00032253"/>
    </source>
</evidence>
<dbReference type="PANTHER" id="PTHR46382:SF1">
    <property type="entry name" value="PHOSPHATIDATE CYTIDYLYLTRANSFERASE"/>
    <property type="match status" value="1"/>
</dbReference>
<keyword evidence="11 24" id="KW-0812">Transmembrane</keyword>
<dbReference type="Pfam" id="PF01148">
    <property type="entry name" value="CTP_transf_1"/>
    <property type="match status" value="1"/>
</dbReference>
<accession>A0A8T7M132</accession>
<comment type="similarity">
    <text evidence="5">Belongs to the CDS family.</text>
</comment>
<keyword evidence="12 25" id="KW-0548">Nucleotidyltransferase</keyword>
<feature type="transmembrane region" description="Helical" evidence="24">
    <location>
        <begin position="163"/>
        <end position="181"/>
    </location>
</feature>
<evidence type="ECO:0000256" key="22">
    <source>
        <dbReference type="ARBA" id="ARBA00032743"/>
    </source>
</evidence>
<keyword evidence="8" id="KW-1003">Cell membrane</keyword>
<evidence type="ECO:0000256" key="10">
    <source>
        <dbReference type="ARBA" id="ARBA00022679"/>
    </source>
</evidence>
<dbReference type="RefSeq" id="WP_341469022.1">
    <property type="nucleotide sequence ID" value="NZ_CP128399.1"/>
</dbReference>
<evidence type="ECO:0000256" key="1">
    <source>
        <dbReference type="ARBA" id="ARBA00001698"/>
    </source>
</evidence>
<feature type="transmembrane region" description="Helical" evidence="24">
    <location>
        <begin position="68"/>
        <end position="99"/>
    </location>
</feature>
<keyword evidence="15 24" id="KW-0472">Membrane</keyword>
<evidence type="ECO:0000256" key="17">
    <source>
        <dbReference type="ARBA" id="ARBA00023264"/>
    </source>
</evidence>
<evidence type="ECO:0000256" key="9">
    <source>
        <dbReference type="ARBA" id="ARBA00022516"/>
    </source>
</evidence>
<evidence type="ECO:0000256" key="14">
    <source>
        <dbReference type="ARBA" id="ARBA00023098"/>
    </source>
</evidence>
<dbReference type="EMBL" id="CP128399">
    <property type="protein sequence ID" value="WJW67127.1"/>
    <property type="molecule type" value="Genomic_DNA"/>
</dbReference>
<name>A0A8T7M132_9CHLR</name>
<evidence type="ECO:0000256" key="8">
    <source>
        <dbReference type="ARBA" id="ARBA00022475"/>
    </source>
</evidence>
<dbReference type="EC" id="2.7.7.41" evidence="6"/>
<dbReference type="GO" id="GO:0004605">
    <property type="term" value="F:phosphatidate cytidylyltransferase activity"/>
    <property type="evidence" value="ECO:0007669"/>
    <property type="project" value="UniProtKB-EC"/>
</dbReference>
<sequence length="326" mass="34876">MKAEIVTNPLDNPVTIPVITVLTLLFSLGGVALALVSLRQKQLEVAGSGTMAIGHTPRQVLWQRYRTWLIIAFVYGGAVLFGALTTAAMVAFIIWQGIAEYAKLFNLPKMHQYLAVVCGWLTLALVLVCGSAEIAIAPAIAFFFWAFVALLPLKDERELKERFMAASSGFSAYLYAGWLPAHLVALETGQRPGLTLAIGLGVALSDIGAFCGGKSLRGPKLSPKLSPNKTWGGVVGNLMGAGIAIALFSFALTEMAWWLLFLLALGIAVGSVCGDLFESLLKRQSGVKDAGNFLPGFGGLLDRIDSLLFVAPLVFYLSRLETIIGL</sequence>